<evidence type="ECO:0000256" key="5">
    <source>
        <dbReference type="ARBA" id="ARBA00022737"/>
    </source>
</evidence>
<evidence type="ECO:0008006" key="15">
    <source>
        <dbReference type="Google" id="ProtNLM"/>
    </source>
</evidence>
<accession>A0A8K0D566</accession>
<gene>
    <name evidence="13" type="ORF">ILUMI_11353</name>
</gene>
<evidence type="ECO:0000256" key="11">
    <source>
        <dbReference type="RuleBase" id="RU000488"/>
    </source>
</evidence>
<dbReference type="InterPro" id="IPR050391">
    <property type="entry name" value="Mito_Metabolite_Transporter"/>
</dbReference>
<feature type="transmembrane region" description="Helical" evidence="12">
    <location>
        <begin position="158"/>
        <end position="179"/>
    </location>
</feature>
<dbReference type="PANTHER" id="PTHR45618">
    <property type="entry name" value="MITOCHONDRIAL DICARBOXYLATE CARRIER-RELATED"/>
    <property type="match status" value="1"/>
</dbReference>
<dbReference type="PROSITE" id="PS50920">
    <property type="entry name" value="SOLCAR"/>
    <property type="match status" value="3"/>
</dbReference>
<keyword evidence="9 10" id="KW-0472">Membrane</keyword>
<evidence type="ECO:0000256" key="2">
    <source>
        <dbReference type="ARBA" id="ARBA00006375"/>
    </source>
</evidence>
<evidence type="ECO:0000256" key="10">
    <source>
        <dbReference type="PROSITE-ProRule" id="PRU00282"/>
    </source>
</evidence>
<comment type="subcellular location">
    <subcellularLocation>
        <location evidence="1">Mitochondrion inner membrane</location>
        <topology evidence="1">Multi-pass membrane protein</topology>
    </subcellularLocation>
</comment>
<feature type="repeat" description="Solcar" evidence="10">
    <location>
        <begin position="1"/>
        <end position="45"/>
    </location>
</feature>
<dbReference type="Gene3D" id="1.50.40.10">
    <property type="entry name" value="Mitochondrial carrier domain"/>
    <property type="match status" value="1"/>
</dbReference>
<evidence type="ECO:0000313" key="13">
    <source>
        <dbReference type="EMBL" id="KAF2894820.1"/>
    </source>
</evidence>
<dbReference type="SUPFAM" id="SSF103506">
    <property type="entry name" value="Mitochondrial carrier"/>
    <property type="match status" value="1"/>
</dbReference>
<evidence type="ECO:0000313" key="14">
    <source>
        <dbReference type="Proteomes" id="UP000801492"/>
    </source>
</evidence>
<evidence type="ECO:0000256" key="12">
    <source>
        <dbReference type="SAM" id="Phobius"/>
    </source>
</evidence>
<dbReference type="FunFam" id="1.50.40.10:FF:000062">
    <property type="entry name" value="mitochondrial uncoupling protein 3"/>
    <property type="match status" value="1"/>
</dbReference>
<evidence type="ECO:0000256" key="4">
    <source>
        <dbReference type="ARBA" id="ARBA00022692"/>
    </source>
</evidence>
<keyword evidence="5" id="KW-0677">Repeat</keyword>
<sequence length="253" mass="28459">MVKTLIGIASEEGLPKLWQGMSAGLVRHVIYSGTRMVTYQILRDEVFMKKSDEYFPMWKSAFCGVTAGAFAQYLSNPADLLKVHLQMEGKRRLMGLPPRVHGFGDAFSKVIKTSGYRGLWKGSVPNVYRDAFVNLGDLSTYDYAKRVILMKTSLEDNYLVHVIASFIAGFVAAAVGTPADVIKTRVMNQPVDKDGRPLVYKSTLDCAVKSIKNEGFLSLYKGFWPLFWRLAPWSISFWMSYELILHVLGGHGW</sequence>
<dbReference type="Proteomes" id="UP000801492">
    <property type="component" value="Unassembled WGS sequence"/>
</dbReference>
<dbReference type="InterPro" id="IPR002067">
    <property type="entry name" value="MCP"/>
</dbReference>
<reference evidence="13" key="1">
    <citation type="submission" date="2019-08" db="EMBL/GenBank/DDBJ databases">
        <title>The genome of the North American firefly Photinus pyralis.</title>
        <authorList>
            <consortium name="Photinus pyralis genome working group"/>
            <person name="Fallon T.R."/>
            <person name="Sander Lower S.E."/>
            <person name="Weng J.-K."/>
        </authorList>
    </citation>
    <scope>NUCLEOTIDE SEQUENCE</scope>
    <source>
        <strain evidence="13">TRF0915ILg1</strain>
        <tissue evidence="13">Whole body</tissue>
    </source>
</reference>
<dbReference type="PRINTS" id="PR00784">
    <property type="entry name" value="MTUNCOUPLING"/>
</dbReference>
<evidence type="ECO:0000256" key="3">
    <source>
        <dbReference type="ARBA" id="ARBA00022448"/>
    </source>
</evidence>
<proteinExistence type="inferred from homology"/>
<dbReference type="GO" id="GO:0055085">
    <property type="term" value="P:transmembrane transport"/>
    <property type="evidence" value="ECO:0007669"/>
    <property type="project" value="InterPro"/>
</dbReference>
<keyword evidence="7 12" id="KW-1133">Transmembrane helix</keyword>
<keyword evidence="14" id="KW-1185">Reference proteome</keyword>
<dbReference type="InterPro" id="IPR023395">
    <property type="entry name" value="MCP_dom_sf"/>
</dbReference>
<evidence type="ECO:0000256" key="8">
    <source>
        <dbReference type="ARBA" id="ARBA00023128"/>
    </source>
</evidence>
<feature type="repeat" description="Solcar" evidence="10">
    <location>
        <begin position="55"/>
        <end position="147"/>
    </location>
</feature>
<evidence type="ECO:0000256" key="6">
    <source>
        <dbReference type="ARBA" id="ARBA00022792"/>
    </source>
</evidence>
<protein>
    <recommendedName>
        <fullName evidence="15">Mitochondrial uncoupling protein 4</fullName>
    </recommendedName>
</protein>
<keyword evidence="4 10" id="KW-0812">Transmembrane</keyword>
<evidence type="ECO:0000256" key="1">
    <source>
        <dbReference type="ARBA" id="ARBA00004448"/>
    </source>
</evidence>
<evidence type="ECO:0000256" key="9">
    <source>
        <dbReference type="ARBA" id="ARBA00023136"/>
    </source>
</evidence>
<dbReference type="Pfam" id="PF00153">
    <property type="entry name" value="Mito_carr"/>
    <property type="match status" value="3"/>
</dbReference>
<keyword evidence="6" id="KW-0999">Mitochondrion inner membrane</keyword>
<comment type="caution">
    <text evidence="13">The sequence shown here is derived from an EMBL/GenBank/DDBJ whole genome shotgun (WGS) entry which is preliminary data.</text>
</comment>
<name>A0A8K0D566_IGNLU</name>
<organism evidence="13 14">
    <name type="scientific">Ignelater luminosus</name>
    <name type="common">Cucubano</name>
    <name type="synonym">Pyrophorus luminosus</name>
    <dbReference type="NCBI Taxonomy" id="2038154"/>
    <lineage>
        <taxon>Eukaryota</taxon>
        <taxon>Metazoa</taxon>
        <taxon>Ecdysozoa</taxon>
        <taxon>Arthropoda</taxon>
        <taxon>Hexapoda</taxon>
        <taxon>Insecta</taxon>
        <taxon>Pterygota</taxon>
        <taxon>Neoptera</taxon>
        <taxon>Endopterygota</taxon>
        <taxon>Coleoptera</taxon>
        <taxon>Polyphaga</taxon>
        <taxon>Elateriformia</taxon>
        <taxon>Elateroidea</taxon>
        <taxon>Elateridae</taxon>
        <taxon>Agrypninae</taxon>
        <taxon>Pyrophorini</taxon>
        <taxon>Ignelater</taxon>
    </lineage>
</organism>
<dbReference type="OrthoDB" id="756301at2759"/>
<dbReference type="InterPro" id="IPR018108">
    <property type="entry name" value="MCP_transmembrane"/>
</dbReference>
<feature type="repeat" description="Solcar" evidence="10">
    <location>
        <begin position="156"/>
        <end position="247"/>
    </location>
</feature>
<dbReference type="GO" id="GO:0005743">
    <property type="term" value="C:mitochondrial inner membrane"/>
    <property type="evidence" value="ECO:0007669"/>
    <property type="project" value="UniProtKB-SubCell"/>
</dbReference>
<dbReference type="AlphaFoldDB" id="A0A8K0D566"/>
<evidence type="ECO:0000256" key="7">
    <source>
        <dbReference type="ARBA" id="ARBA00022989"/>
    </source>
</evidence>
<dbReference type="EMBL" id="VTPC01006589">
    <property type="protein sequence ID" value="KAF2894820.1"/>
    <property type="molecule type" value="Genomic_DNA"/>
</dbReference>
<keyword evidence="8" id="KW-0496">Mitochondrion</keyword>
<comment type="similarity">
    <text evidence="2 11">Belongs to the mitochondrial carrier (TC 2.A.29) family.</text>
</comment>
<keyword evidence="3 11" id="KW-0813">Transport</keyword>